<proteinExistence type="predicted"/>
<evidence type="ECO:0000313" key="1">
    <source>
        <dbReference type="EMBL" id="CAI0431473.1"/>
    </source>
</evidence>
<reference evidence="1" key="1">
    <citation type="submission" date="2022-08" db="EMBL/GenBank/DDBJ databases">
        <authorList>
            <person name="Gutierrez-Valencia J."/>
        </authorList>
    </citation>
    <scope>NUCLEOTIDE SEQUENCE</scope>
</reference>
<sequence length="71" mass="8171">GFVAQLREQNLKSKRAWLESTATYDWFREPSTAKCTIDYDEIQITEIVVNPYIQEVGNEKKKCAAYLQGSP</sequence>
<dbReference type="AlphaFoldDB" id="A0AAV0LEN3"/>
<comment type="caution">
    <text evidence="1">The sequence shown here is derived from an EMBL/GenBank/DDBJ whole genome shotgun (WGS) entry which is preliminary data.</text>
</comment>
<gene>
    <name evidence="1" type="ORF">LITE_LOCUS23026</name>
</gene>
<evidence type="ECO:0000313" key="2">
    <source>
        <dbReference type="Proteomes" id="UP001154282"/>
    </source>
</evidence>
<organism evidence="1 2">
    <name type="scientific">Linum tenue</name>
    <dbReference type="NCBI Taxonomy" id="586396"/>
    <lineage>
        <taxon>Eukaryota</taxon>
        <taxon>Viridiplantae</taxon>
        <taxon>Streptophyta</taxon>
        <taxon>Embryophyta</taxon>
        <taxon>Tracheophyta</taxon>
        <taxon>Spermatophyta</taxon>
        <taxon>Magnoliopsida</taxon>
        <taxon>eudicotyledons</taxon>
        <taxon>Gunneridae</taxon>
        <taxon>Pentapetalae</taxon>
        <taxon>rosids</taxon>
        <taxon>fabids</taxon>
        <taxon>Malpighiales</taxon>
        <taxon>Linaceae</taxon>
        <taxon>Linum</taxon>
    </lineage>
</organism>
<feature type="non-terminal residue" evidence="1">
    <location>
        <position position="1"/>
    </location>
</feature>
<dbReference type="EMBL" id="CAMGYJ010000006">
    <property type="protein sequence ID" value="CAI0431473.1"/>
    <property type="molecule type" value="Genomic_DNA"/>
</dbReference>
<dbReference type="Proteomes" id="UP001154282">
    <property type="component" value="Unassembled WGS sequence"/>
</dbReference>
<accession>A0AAV0LEN3</accession>
<keyword evidence="2" id="KW-1185">Reference proteome</keyword>
<name>A0AAV0LEN3_9ROSI</name>
<protein>
    <submittedName>
        <fullName evidence="1">Uncharacterized protein</fullName>
    </submittedName>
</protein>